<evidence type="ECO:0000313" key="5">
    <source>
        <dbReference type="Proteomes" id="UP000199062"/>
    </source>
</evidence>
<dbReference type="OrthoDB" id="222636at2157"/>
<dbReference type="AlphaFoldDB" id="A0A1I6L732"/>
<feature type="transmembrane region" description="Helical" evidence="2">
    <location>
        <begin position="43"/>
        <end position="61"/>
    </location>
</feature>
<evidence type="ECO:0000256" key="2">
    <source>
        <dbReference type="SAM" id="Phobius"/>
    </source>
</evidence>
<dbReference type="EMBL" id="FOZK01000002">
    <property type="protein sequence ID" value="SFR99311.1"/>
    <property type="molecule type" value="Genomic_DNA"/>
</dbReference>
<feature type="transmembrane region" description="Helical" evidence="2">
    <location>
        <begin position="82"/>
        <end position="105"/>
    </location>
</feature>
<keyword evidence="5" id="KW-1185">Reference proteome</keyword>
<proteinExistence type="predicted"/>
<protein>
    <recommendedName>
        <fullName evidence="3">DUF7965 domain-containing protein</fullName>
    </recommendedName>
</protein>
<dbReference type="InterPro" id="IPR058271">
    <property type="entry name" value="DUF7965"/>
</dbReference>
<reference evidence="4 5" key="1">
    <citation type="submission" date="2016-10" db="EMBL/GenBank/DDBJ databases">
        <authorList>
            <person name="de Groot N.N."/>
        </authorList>
    </citation>
    <scope>NUCLEOTIDE SEQUENCE [LARGE SCALE GENOMIC DNA]</scope>
    <source>
        <strain evidence="4 5">CGMCC 1.10457</strain>
    </source>
</reference>
<feature type="transmembrane region" description="Helical" evidence="2">
    <location>
        <begin position="117"/>
        <end position="145"/>
    </location>
</feature>
<keyword evidence="2" id="KW-0812">Transmembrane</keyword>
<keyword evidence="2" id="KW-1133">Transmembrane helix</keyword>
<dbReference type="Pfam" id="PF25913">
    <property type="entry name" value="DUF7965"/>
    <property type="match status" value="1"/>
</dbReference>
<sequence>MAEVDRRLLVWTLASFHVAGLTIGFVIPAYASGGLSDVLPEFGTIPGVLGYAYLWVLSWLATRWVLTDEVFEATLAGAVRPVILRGSAGGGLVGLGTLVGPLLLLSLPDLVTGSADLTSVVLIFAIGAGIATAVGVAFGLVFTLLDLAAVRVAAVAVPDGSGSDPIAADATPESDRVGERS</sequence>
<dbReference type="STRING" id="767519.SAMN05216559_2187"/>
<keyword evidence="2" id="KW-0472">Membrane</keyword>
<accession>A0A1I6L732</accession>
<feature type="domain" description="DUF7965" evidence="3">
    <location>
        <begin position="7"/>
        <end position="159"/>
    </location>
</feature>
<evidence type="ECO:0000259" key="3">
    <source>
        <dbReference type="Pfam" id="PF25913"/>
    </source>
</evidence>
<organism evidence="4 5">
    <name type="scientific">Halomicrobium zhouii</name>
    <dbReference type="NCBI Taxonomy" id="767519"/>
    <lineage>
        <taxon>Archaea</taxon>
        <taxon>Methanobacteriati</taxon>
        <taxon>Methanobacteriota</taxon>
        <taxon>Stenosarchaea group</taxon>
        <taxon>Halobacteria</taxon>
        <taxon>Halobacteriales</taxon>
        <taxon>Haloarculaceae</taxon>
        <taxon>Halomicrobium</taxon>
    </lineage>
</organism>
<evidence type="ECO:0000313" key="4">
    <source>
        <dbReference type="EMBL" id="SFR99311.1"/>
    </source>
</evidence>
<evidence type="ECO:0000256" key="1">
    <source>
        <dbReference type="SAM" id="MobiDB-lite"/>
    </source>
</evidence>
<gene>
    <name evidence="4" type="ORF">SAMN05216559_2187</name>
</gene>
<feature type="transmembrane region" description="Helical" evidence="2">
    <location>
        <begin position="9"/>
        <end position="31"/>
    </location>
</feature>
<dbReference type="RefSeq" id="WP_089816570.1">
    <property type="nucleotide sequence ID" value="NZ_FOZK01000002.1"/>
</dbReference>
<feature type="region of interest" description="Disordered" evidence="1">
    <location>
        <begin position="160"/>
        <end position="181"/>
    </location>
</feature>
<dbReference type="Proteomes" id="UP000199062">
    <property type="component" value="Unassembled WGS sequence"/>
</dbReference>
<name>A0A1I6L732_9EURY</name>